<dbReference type="KEGG" id="osu:NT6N_36320"/>
<organism evidence="5">
    <name type="scientific">Oceaniferula spumae</name>
    <dbReference type="NCBI Taxonomy" id="2979115"/>
    <lineage>
        <taxon>Bacteria</taxon>
        <taxon>Pseudomonadati</taxon>
        <taxon>Verrucomicrobiota</taxon>
        <taxon>Verrucomicrobiia</taxon>
        <taxon>Verrucomicrobiales</taxon>
        <taxon>Verrucomicrobiaceae</taxon>
        <taxon>Oceaniferula</taxon>
    </lineage>
</organism>
<dbReference type="EMBL" id="AP026866">
    <property type="protein sequence ID" value="BDS08592.1"/>
    <property type="molecule type" value="Genomic_DNA"/>
</dbReference>
<keyword evidence="3" id="KW-0732">Signal</keyword>
<dbReference type="Gene3D" id="3.40.190.10">
    <property type="entry name" value="Periplasmic binding protein-like II"/>
    <property type="match status" value="2"/>
</dbReference>
<evidence type="ECO:0000256" key="1">
    <source>
        <dbReference type="ARBA" id="ARBA00009175"/>
    </source>
</evidence>
<name>A0AAT9FRH5_9BACT</name>
<dbReference type="GO" id="GO:0046872">
    <property type="term" value="F:metal ion binding"/>
    <property type="evidence" value="ECO:0007669"/>
    <property type="project" value="UniProtKB-KW"/>
</dbReference>
<dbReference type="AlphaFoldDB" id="A0AAT9FRH5"/>
<dbReference type="PIRSF" id="PIRSF004846">
    <property type="entry name" value="ModA"/>
    <property type="match status" value="1"/>
</dbReference>
<gene>
    <name evidence="5" type="ORF">NT6N_36320</name>
</gene>
<reference evidence="5" key="1">
    <citation type="submission" date="2024-07" db="EMBL/GenBank/DDBJ databases">
        <title>Complete genome sequence of Verrucomicrobiaceae bacterium NT6N.</title>
        <authorList>
            <person name="Huang C."/>
            <person name="Takami H."/>
            <person name="Hamasaki K."/>
        </authorList>
    </citation>
    <scope>NUCLEOTIDE SEQUENCE</scope>
    <source>
        <strain evidence="5">NT6N</strain>
    </source>
</reference>
<sequence length="254" mass="27509">MFAALAVLMILLSRHGSSDEGRRELLVHCAAGLQLPLTEIARSYEREHHTRVILNFAGSGVLESQLKTTGGDLFIPADDSYIENAVSQGLVSETAALAELRAVIVVPKGNPKRIKSLSDIALENVRLCVAEPSAAVGKFTRDVLLKAGLWKGIEPYVIVTQPTVNGVVTAVATGSVDVGIAWDAVALQSPEVEIVRIPLFDANPRQVRVGVLNRAASHEARDFVDYLTAEEAGRRIFTRHHYTSPPRTDNKDGN</sequence>
<keyword evidence="2 4" id="KW-0479">Metal-binding</keyword>
<evidence type="ECO:0000313" key="5">
    <source>
        <dbReference type="EMBL" id="BDS08592.1"/>
    </source>
</evidence>
<evidence type="ECO:0000256" key="4">
    <source>
        <dbReference type="PIRSR" id="PIRSR004846-1"/>
    </source>
</evidence>
<accession>A0AAT9FRH5</accession>
<dbReference type="NCBIfam" id="TIGR01256">
    <property type="entry name" value="modA"/>
    <property type="match status" value="1"/>
</dbReference>
<dbReference type="PANTHER" id="PTHR30632:SF0">
    <property type="entry name" value="SULFATE-BINDING PROTEIN"/>
    <property type="match status" value="1"/>
</dbReference>
<dbReference type="SUPFAM" id="SSF53850">
    <property type="entry name" value="Periplasmic binding protein-like II"/>
    <property type="match status" value="1"/>
</dbReference>
<keyword evidence="4" id="KW-0500">Molybdenum</keyword>
<evidence type="ECO:0008006" key="6">
    <source>
        <dbReference type="Google" id="ProtNLM"/>
    </source>
</evidence>
<dbReference type="GO" id="GO:0030973">
    <property type="term" value="F:molybdate ion binding"/>
    <property type="evidence" value="ECO:0007669"/>
    <property type="project" value="TreeGrafter"/>
</dbReference>
<evidence type="ECO:0000256" key="3">
    <source>
        <dbReference type="ARBA" id="ARBA00022729"/>
    </source>
</evidence>
<dbReference type="Pfam" id="PF13531">
    <property type="entry name" value="SBP_bac_11"/>
    <property type="match status" value="1"/>
</dbReference>
<dbReference type="InterPro" id="IPR050682">
    <property type="entry name" value="ModA/WtpA"/>
</dbReference>
<proteinExistence type="inferred from homology"/>
<dbReference type="PANTHER" id="PTHR30632">
    <property type="entry name" value="MOLYBDATE-BINDING PERIPLASMIC PROTEIN"/>
    <property type="match status" value="1"/>
</dbReference>
<feature type="binding site" evidence="4">
    <location>
        <position position="59"/>
    </location>
    <ligand>
        <name>molybdate</name>
        <dbReference type="ChEBI" id="CHEBI:36264"/>
    </ligand>
</feature>
<dbReference type="InterPro" id="IPR005950">
    <property type="entry name" value="ModA"/>
</dbReference>
<protein>
    <recommendedName>
        <fullName evidence="6">Molybdate ABC transporter substrate-binding protein</fullName>
    </recommendedName>
</protein>
<dbReference type="GO" id="GO:0015689">
    <property type="term" value="P:molybdate ion transport"/>
    <property type="evidence" value="ECO:0007669"/>
    <property type="project" value="InterPro"/>
</dbReference>
<evidence type="ECO:0000256" key="2">
    <source>
        <dbReference type="ARBA" id="ARBA00022723"/>
    </source>
</evidence>
<feature type="binding site" evidence="4">
    <location>
        <position position="164"/>
    </location>
    <ligand>
        <name>molybdate</name>
        <dbReference type="ChEBI" id="CHEBI:36264"/>
    </ligand>
</feature>
<comment type="similarity">
    <text evidence="1">Belongs to the bacterial solute-binding protein ModA family.</text>
</comment>